<dbReference type="HOGENOM" id="CLU_2387949_0_0_1"/>
<reference evidence="1" key="1">
    <citation type="submission" date="2005-10" db="EMBL/GenBank/DDBJ databases">
        <authorList>
            <person name="Loftus B.J."/>
            <person name="Nene V.M."/>
            <person name="Hannick L.I."/>
            <person name="Bidwell S."/>
            <person name="Haas B."/>
            <person name="Amedeo P."/>
            <person name="Orvis J."/>
            <person name="Wortman J.R."/>
            <person name="White O.R."/>
            <person name="Salzberg S."/>
            <person name="Shumway M."/>
            <person name="Koo H."/>
            <person name="Zhao Y."/>
            <person name="Holmes M."/>
            <person name="Miller J."/>
            <person name="Schatz M."/>
            <person name="Pop M."/>
            <person name="Pai G."/>
            <person name="Utterback T."/>
            <person name="Rogers Y.-H."/>
            <person name="Kravitz S."/>
            <person name="Fraser C.M."/>
        </authorList>
    </citation>
    <scope>NUCLEOTIDE SEQUENCE</scope>
    <source>
        <strain evidence="1">Liverpool</strain>
    </source>
</reference>
<dbReference type="AlphaFoldDB" id="Q16K26"/>
<gene>
    <name evidence="1" type="ORF">AaeL_AAEL013130</name>
</gene>
<protein>
    <submittedName>
        <fullName evidence="1">AAEL013130-PA</fullName>
    </submittedName>
</protein>
<dbReference type="EMBL" id="CH477980">
    <property type="protein sequence ID" value="EAT34647.1"/>
    <property type="molecule type" value="Genomic_DNA"/>
</dbReference>
<reference evidence="1" key="3">
    <citation type="submission" date="2012-09" db="EMBL/GenBank/DDBJ databases">
        <authorList>
            <consortium name="VectorBase"/>
        </authorList>
    </citation>
    <scope>NUCLEOTIDE SEQUENCE</scope>
    <source>
        <strain evidence="1">Liverpool</strain>
    </source>
</reference>
<proteinExistence type="predicted"/>
<name>Q16K26_AEDAE</name>
<dbReference type="PaxDb" id="7159-AAEL013130-PA"/>
<reference evidence="1" key="2">
    <citation type="journal article" date="2007" name="Science">
        <title>Genome sequence of Aedes aegypti, a major arbovirus vector.</title>
        <authorList>
            <person name="Nene V."/>
            <person name="Wortman J.R."/>
            <person name="Lawson D."/>
            <person name="Haas B."/>
            <person name="Kodira C."/>
            <person name="Tu Z.J."/>
            <person name="Loftus B."/>
            <person name="Xi Z."/>
            <person name="Megy K."/>
            <person name="Grabherr M."/>
            <person name="Ren Q."/>
            <person name="Zdobnov E.M."/>
            <person name="Lobo N.F."/>
            <person name="Campbell K.S."/>
            <person name="Brown S.E."/>
            <person name="Bonaldo M.F."/>
            <person name="Zhu J."/>
            <person name="Sinkins S.P."/>
            <person name="Hogenkamp D.G."/>
            <person name="Amedeo P."/>
            <person name="Arensburger P."/>
            <person name="Atkinson P.W."/>
            <person name="Bidwell S."/>
            <person name="Biedler J."/>
            <person name="Birney E."/>
            <person name="Bruggner R.V."/>
            <person name="Costas J."/>
            <person name="Coy M.R."/>
            <person name="Crabtree J."/>
            <person name="Crawford M."/>
            <person name="Debruyn B."/>
            <person name="Decaprio D."/>
            <person name="Eiglmeier K."/>
            <person name="Eisenstadt E."/>
            <person name="El-Dorry H."/>
            <person name="Gelbart W.M."/>
            <person name="Gomes S.L."/>
            <person name="Hammond M."/>
            <person name="Hannick L.I."/>
            <person name="Hogan J.R."/>
            <person name="Holmes M.H."/>
            <person name="Jaffe D."/>
            <person name="Johnston J.S."/>
            <person name="Kennedy R.C."/>
            <person name="Koo H."/>
            <person name="Kravitz S."/>
            <person name="Kriventseva E.V."/>
            <person name="Kulp D."/>
            <person name="Labutti K."/>
            <person name="Lee E."/>
            <person name="Li S."/>
            <person name="Lovin D.D."/>
            <person name="Mao C."/>
            <person name="Mauceli E."/>
            <person name="Menck C.F."/>
            <person name="Miller J.R."/>
            <person name="Montgomery P."/>
            <person name="Mori A."/>
            <person name="Nascimento A.L."/>
            <person name="Naveira H.F."/>
            <person name="Nusbaum C."/>
            <person name="O'leary S."/>
            <person name="Orvis J."/>
            <person name="Pertea M."/>
            <person name="Quesneville H."/>
            <person name="Reidenbach K.R."/>
            <person name="Rogers Y.H."/>
            <person name="Roth C.W."/>
            <person name="Schneider J.R."/>
            <person name="Schatz M."/>
            <person name="Shumway M."/>
            <person name="Stanke M."/>
            <person name="Stinson E.O."/>
            <person name="Tubio J.M."/>
            <person name="Vanzee J.P."/>
            <person name="Verjovski-Almeida S."/>
            <person name="Werner D."/>
            <person name="White O."/>
            <person name="Wyder S."/>
            <person name="Zeng Q."/>
            <person name="Zhao Q."/>
            <person name="Zhao Y."/>
            <person name="Hill C.A."/>
            <person name="Raikhel A.S."/>
            <person name="Soares M.B."/>
            <person name="Knudson D.L."/>
            <person name="Lee N.H."/>
            <person name="Galagan J."/>
            <person name="Salzberg S.L."/>
            <person name="Paulsen I.T."/>
            <person name="Dimopoulos G."/>
            <person name="Collins F.H."/>
            <person name="Birren B."/>
            <person name="Fraser-Liggett C.M."/>
            <person name="Severson D.W."/>
        </authorList>
    </citation>
    <scope>NUCLEOTIDE SEQUENCE [LARGE SCALE GENOMIC DNA]</scope>
    <source>
        <strain evidence="1">Liverpool</strain>
    </source>
</reference>
<accession>Q16K26</accession>
<dbReference type="VEuPathDB" id="VectorBase:AAEL010296"/>
<dbReference type="PhylomeDB" id="Q16K26"/>
<dbReference type="STRING" id="7159.Q16K26"/>
<organism evidence="1 2">
    <name type="scientific">Aedes aegypti</name>
    <name type="common">Yellowfever mosquito</name>
    <name type="synonym">Culex aegypti</name>
    <dbReference type="NCBI Taxonomy" id="7159"/>
    <lineage>
        <taxon>Eukaryota</taxon>
        <taxon>Metazoa</taxon>
        <taxon>Ecdysozoa</taxon>
        <taxon>Arthropoda</taxon>
        <taxon>Hexapoda</taxon>
        <taxon>Insecta</taxon>
        <taxon>Pterygota</taxon>
        <taxon>Neoptera</taxon>
        <taxon>Endopterygota</taxon>
        <taxon>Diptera</taxon>
        <taxon>Nematocera</taxon>
        <taxon>Culicoidea</taxon>
        <taxon>Culicidae</taxon>
        <taxon>Culicinae</taxon>
        <taxon>Aedini</taxon>
        <taxon>Aedes</taxon>
        <taxon>Stegomyia</taxon>
    </lineage>
</organism>
<dbReference type="Proteomes" id="UP000682892">
    <property type="component" value="Unassembled WGS sequence"/>
</dbReference>
<evidence type="ECO:0000313" key="1">
    <source>
        <dbReference type="EMBL" id="EAT34647.1"/>
    </source>
</evidence>
<evidence type="ECO:0000313" key="2">
    <source>
        <dbReference type="Proteomes" id="UP000682892"/>
    </source>
</evidence>
<sequence length="94" mass="9950">MKINFLIDLAKHGHLKAAVVYTGFINQHVETLFPTSTPAEVVQPKFVIADSAIEGVNVGSVIAPIPVVLDKVFGEPGDSVKAGTPLAVLIKVPY</sequence>